<dbReference type="InterPro" id="IPR029058">
    <property type="entry name" value="AB_hydrolase_fold"/>
</dbReference>
<feature type="signal peptide" evidence="1">
    <location>
        <begin position="1"/>
        <end position="20"/>
    </location>
</feature>
<sequence>MKTHFFLASMMLLSYTVATAQSYQLSVVLDSFPSYTPANATIFLAGTMNGWNPNASNYQFQKQAGSYALSVPVKKGAIEFKLTGGSWEQGEAGPGGERAGNRSLQLNSDTVIHIVVKGWQDHFTKSEKMHTASKNVTILDRFYLPQLKRYRTLRIYLPPGYNKNQKRYPVVYLQDGQNIFDAYTSFAGEWDVDGFMDQTALPRAIVVAIDNGGDKRLNEYCPYGVKKIPGAEGDLYASFLGETLKPYIDKHYRTLKSKTNTFIAGSSMGGLISFYTALKYPKLFGNVGVFSPSFWVTDDKIYGDIKKLGPALNAFVYFYVGMQEGDTMPNDLLKAAQGLTAVSKSRVTVVIRSGGHHNEAAWRKEFPLFYQAAVSKKE</sequence>
<dbReference type="InterPro" id="IPR000801">
    <property type="entry name" value="Esterase-like"/>
</dbReference>
<dbReference type="InterPro" id="IPR050583">
    <property type="entry name" value="Mycobacterial_A85_antigen"/>
</dbReference>
<dbReference type="PANTHER" id="PTHR48098:SF6">
    <property type="entry name" value="FERRI-BACILLIBACTIN ESTERASE BESA"/>
    <property type="match status" value="1"/>
</dbReference>
<dbReference type="InterPro" id="IPR013783">
    <property type="entry name" value="Ig-like_fold"/>
</dbReference>
<dbReference type="PANTHER" id="PTHR48098">
    <property type="entry name" value="ENTEROCHELIN ESTERASE-RELATED"/>
    <property type="match status" value="1"/>
</dbReference>
<evidence type="ECO:0000313" key="3">
    <source>
        <dbReference type="Proteomes" id="UP000003586"/>
    </source>
</evidence>
<dbReference type="OrthoDB" id="9803578at2"/>
<dbReference type="Proteomes" id="UP000003586">
    <property type="component" value="Chromosome"/>
</dbReference>
<dbReference type="EMBL" id="CP007035">
    <property type="protein sequence ID" value="AHF15309.1"/>
    <property type="molecule type" value="Genomic_DNA"/>
</dbReference>
<proteinExistence type="predicted"/>
<dbReference type="eggNOG" id="COG2819">
    <property type="taxonomic scope" value="Bacteria"/>
</dbReference>
<name>W0F1H1_9BACT</name>
<dbReference type="KEGG" id="nso:NIASO_09405"/>
<dbReference type="Pfam" id="PF00756">
    <property type="entry name" value="Esterase"/>
    <property type="match status" value="1"/>
</dbReference>
<keyword evidence="3" id="KW-1185">Reference proteome</keyword>
<gene>
    <name evidence="2" type="ORF">NIASO_09405</name>
</gene>
<accession>W0F1H1</accession>
<dbReference type="STRING" id="929713.NIASO_09405"/>
<reference evidence="2 3" key="1">
    <citation type="submission" date="2013-12" db="EMBL/GenBank/DDBJ databases">
        <authorList>
            <consortium name="DOE Joint Genome Institute"/>
            <person name="Eisen J."/>
            <person name="Huntemann M."/>
            <person name="Han J."/>
            <person name="Chen A."/>
            <person name="Kyrpides N."/>
            <person name="Mavromatis K."/>
            <person name="Markowitz V."/>
            <person name="Palaniappan K."/>
            <person name="Ivanova N."/>
            <person name="Schaumberg A."/>
            <person name="Pati A."/>
            <person name="Liolios K."/>
            <person name="Nordberg H.P."/>
            <person name="Cantor M.N."/>
            <person name="Hua S.X."/>
            <person name="Woyke T."/>
        </authorList>
    </citation>
    <scope>NUCLEOTIDE SEQUENCE [LARGE SCALE GENOMIC DNA]</scope>
    <source>
        <strain evidence="3">DSM 19437</strain>
    </source>
</reference>
<evidence type="ECO:0000313" key="2">
    <source>
        <dbReference type="EMBL" id="AHF15309.1"/>
    </source>
</evidence>
<evidence type="ECO:0000256" key="1">
    <source>
        <dbReference type="SAM" id="SignalP"/>
    </source>
</evidence>
<dbReference type="RefSeq" id="WP_008584327.1">
    <property type="nucleotide sequence ID" value="NZ_CP007035.1"/>
</dbReference>
<protein>
    <submittedName>
        <fullName evidence="2">Esterase</fullName>
    </submittedName>
</protein>
<feature type="chain" id="PRO_5004788517" evidence="1">
    <location>
        <begin position="21"/>
        <end position="378"/>
    </location>
</feature>
<dbReference type="HOGENOM" id="CLU_039834_1_0_10"/>
<dbReference type="AlphaFoldDB" id="W0F1H1"/>
<dbReference type="Gene3D" id="3.40.50.1820">
    <property type="entry name" value="alpha/beta hydrolase"/>
    <property type="match status" value="1"/>
</dbReference>
<organism evidence="2 3">
    <name type="scientific">Niabella soli DSM 19437</name>
    <dbReference type="NCBI Taxonomy" id="929713"/>
    <lineage>
        <taxon>Bacteria</taxon>
        <taxon>Pseudomonadati</taxon>
        <taxon>Bacteroidota</taxon>
        <taxon>Chitinophagia</taxon>
        <taxon>Chitinophagales</taxon>
        <taxon>Chitinophagaceae</taxon>
        <taxon>Niabella</taxon>
    </lineage>
</organism>
<keyword evidence="1" id="KW-0732">Signal</keyword>
<dbReference type="Gene3D" id="2.60.40.10">
    <property type="entry name" value="Immunoglobulins"/>
    <property type="match status" value="1"/>
</dbReference>
<dbReference type="SUPFAM" id="SSF53474">
    <property type="entry name" value="alpha/beta-Hydrolases"/>
    <property type="match status" value="1"/>
</dbReference>